<keyword evidence="3" id="KW-1185">Reference proteome</keyword>
<reference evidence="2" key="1">
    <citation type="submission" date="2021-03" db="EMBL/GenBank/DDBJ databases">
        <title>Comparative genomics and phylogenomic investigation of the class Geoglossomycetes provide insights into ecological specialization and systematics.</title>
        <authorList>
            <person name="Melie T."/>
            <person name="Pirro S."/>
            <person name="Miller A.N."/>
            <person name="Quandt A."/>
        </authorList>
    </citation>
    <scope>NUCLEOTIDE SEQUENCE</scope>
    <source>
        <strain evidence="2">GBOQ0MN5Z8</strain>
    </source>
</reference>
<evidence type="ECO:0000313" key="2">
    <source>
        <dbReference type="EMBL" id="KAH0537865.1"/>
    </source>
</evidence>
<keyword evidence="1" id="KW-0472">Membrane</keyword>
<dbReference type="AlphaFoldDB" id="A0A9P8HYF9"/>
<comment type="caution">
    <text evidence="2">The sequence shown here is derived from an EMBL/GenBank/DDBJ whole genome shotgun (WGS) entry which is preliminary data.</text>
</comment>
<keyword evidence="1" id="KW-0812">Transmembrane</keyword>
<dbReference type="EMBL" id="JAGHQL010000129">
    <property type="protein sequence ID" value="KAH0537865.1"/>
    <property type="molecule type" value="Genomic_DNA"/>
</dbReference>
<protein>
    <submittedName>
        <fullName evidence="2">Uncharacterized protein</fullName>
    </submittedName>
</protein>
<organism evidence="2 3">
    <name type="scientific">Glutinoglossum americanum</name>
    <dbReference type="NCBI Taxonomy" id="1670608"/>
    <lineage>
        <taxon>Eukaryota</taxon>
        <taxon>Fungi</taxon>
        <taxon>Dikarya</taxon>
        <taxon>Ascomycota</taxon>
        <taxon>Pezizomycotina</taxon>
        <taxon>Geoglossomycetes</taxon>
        <taxon>Geoglossales</taxon>
        <taxon>Geoglossaceae</taxon>
        <taxon>Glutinoglossum</taxon>
    </lineage>
</organism>
<evidence type="ECO:0000313" key="3">
    <source>
        <dbReference type="Proteomes" id="UP000698800"/>
    </source>
</evidence>
<evidence type="ECO:0000256" key="1">
    <source>
        <dbReference type="SAM" id="Phobius"/>
    </source>
</evidence>
<gene>
    <name evidence="2" type="ORF">FGG08_005417</name>
</gene>
<dbReference type="InterPro" id="IPR049511">
    <property type="entry name" value="PGH-like_rpt"/>
</dbReference>
<name>A0A9P8HYF9_9PEZI</name>
<feature type="transmembrane region" description="Helical" evidence="1">
    <location>
        <begin position="21"/>
        <end position="44"/>
    </location>
</feature>
<dbReference type="Proteomes" id="UP000698800">
    <property type="component" value="Unassembled WGS sequence"/>
</dbReference>
<dbReference type="Pfam" id="PF17660">
    <property type="entry name" value="BTRD1"/>
    <property type="match status" value="4"/>
</dbReference>
<sequence>MGRQLRIKLKTGRHRPFSLHVNILVNTIMRTGFVAFLGVLLAVAKTTVADLTGNSNPSPSVDKREIPAWQFYYGVDSAQHQTNFNKWIAAGYRMISLSAYGQPPNNIYAAVWVQRSGVAWQAIHEASGATYQSWFDTQSAAGYVSTLITATGSGSGAVFAGVMEKISVSNWYQKCDLTTEQYETELSNAQGNRYTLRSFTEYSTASNRRYCGIWHANPTFDKYTAWVDESYSDYQLTFNDEVMKAWRPYYVTVSEDHLITSAFTDTDIGFWVARHGMTASGLQAEYETQEAAGHYLINLQGGGTGGDAQYTGIWADREIPAPPMSLREFPSAIIAALSFVLLLAPGQFVS</sequence>
<accession>A0A9P8HYF9</accession>
<proteinExistence type="predicted"/>
<keyword evidence="1" id="KW-1133">Transmembrane helix</keyword>
<dbReference type="OrthoDB" id="3491242at2759"/>